<feature type="transmembrane region" description="Helical" evidence="13">
    <location>
        <begin position="138"/>
        <end position="162"/>
    </location>
</feature>
<dbReference type="NCBIfam" id="TIGR00797">
    <property type="entry name" value="matE"/>
    <property type="match status" value="1"/>
</dbReference>
<evidence type="ECO:0000256" key="9">
    <source>
        <dbReference type="ARBA" id="ARBA00022989"/>
    </source>
</evidence>
<dbReference type="InterPro" id="IPR048279">
    <property type="entry name" value="MdtK-like"/>
</dbReference>
<feature type="transmembrane region" description="Helical" evidence="13">
    <location>
        <begin position="418"/>
        <end position="440"/>
    </location>
</feature>
<evidence type="ECO:0000256" key="2">
    <source>
        <dbReference type="ARBA" id="ARBA00004651"/>
    </source>
</evidence>
<feature type="transmembrane region" description="Helical" evidence="13">
    <location>
        <begin position="392"/>
        <end position="412"/>
    </location>
</feature>
<dbReference type="GO" id="GO:0042910">
    <property type="term" value="F:xenobiotic transmembrane transporter activity"/>
    <property type="evidence" value="ECO:0007669"/>
    <property type="project" value="InterPro"/>
</dbReference>
<evidence type="ECO:0000256" key="5">
    <source>
        <dbReference type="ARBA" id="ARBA00022448"/>
    </source>
</evidence>
<keyword evidence="10" id="KW-0406">Ion transport</keyword>
<accession>A0A926HP35</accession>
<evidence type="ECO:0000256" key="7">
    <source>
        <dbReference type="ARBA" id="ARBA00022475"/>
    </source>
</evidence>
<evidence type="ECO:0000256" key="6">
    <source>
        <dbReference type="ARBA" id="ARBA00022449"/>
    </source>
</evidence>
<evidence type="ECO:0000256" key="11">
    <source>
        <dbReference type="ARBA" id="ARBA00023136"/>
    </source>
</evidence>
<comment type="subcellular location">
    <subcellularLocation>
        <location evidence="2">Cell membrane</location>
        <topology evidence="2">Multi-pass membrane protein</topology>
    </subcellularLocation>
</comment>
<dbReference type="Pfam" id="PF01554">
    <property type="entry name" value="MatE"/>
    <property type="match status" value="2"/>
</dbReference>
<name>A0A926HP35_9FIRM</name>
<feature type="transmembrane region" description="Helical" evidence="13">
    <location>
        <begin position="322"/>
        <end position="341"/>
    </location>
</feature>
<keyword evidence="5" id="KW-0813">Transport</keyword>
<dbReference type="InterPro" id="IPR002528">
    <property type="entry name" value="MATE_fam"/>
</dbReference>
<organism evidence="14 15">
    <name type="scientific">Luoshenia tenuis</name>
    <dbReference type="NCBI Taxonomy" id="2763654"/>
    <lineage>
        <taxon>Bacteria</taxon>
        <taxon>Bacillati</taxon>
        <taxon>Bacillota</taxon>
        <taxon>Clostridia</taxon>
        <taxon>Christensenellales</taxon>
        <taxon>Christensenellaceae</taxon>
        <taxon>Luoshenia</taxon>
    </lineage>
</organism>
<dbReference type="GO" id="GO:0006811">
    <property type="term" value="P:monoatomic ion transport"/>
    <property type="evidence" value="ECO:0007669"/>
    <property type="project" value="UniProtKB-KW"/>
</dbReference>
<proteinExistence type="inferred from homology"/>
<dbReference type="GO" id="GO:0015297">
    <property type="term" value="F:antiporter activity"/>
    <property type="evidence" value="ECO:0007669"/>
    <property type="project" value="UniProtKB-KW"/>
</dbReference>
<dbReference type="PANTHER" id="PTHR43298">
    <property type="entry name" value="MULTIDRUG RESISTANCE PROTEIN NORM-RELATED"/>
    <property type="match status" value="1"/>
</dbReference>
<feature type="transmembrane region" description="Helical" evidence="13">
    <location>
        <begin position="281"/>
        <end position="301"/>
    </location>
</feature>
<comment type="function">
    <text evidence="1">Multidrug efflux pump.</text>
</comment>
<evidence type="ECO:0000256" key="12">
    <source>
        <dbReference type="ARBA" id="ARBA00031636"/>
    </source>
</evidence>
<feature type="transmembrane region" description="Helical" evidence="13">
    <location>
        <begin position="251"/>
        <end position="275"/>
    </location>
</feature>
<evidence type="ECO:0000256" key="4">
    <source>
        <dbReference type="ARBA" id="ARBA00020268"/>
    </source>
</evidence>
<dbReference type="InterPro" id="IPR050222">
    <property type="entry name" value="MATE_MdtK"/>
</dbReference>
<dbReference type="PIRSF" id="PIRSF006603">
    <property type="entry name" value="DinF"/>
    <property type="match status" value="1"/>
</dbReference>
<keyword evidence="7" id="KW-1003">Cell membrane</keyword>
<dbReference type="EMBL" id="JACRSO010000004">
    <property type="protein sequence ID" value="MBC8529791.1"/>
    <property type="molecule type" value="Genomic_DNA"/>
</dbReference>
<dbReference type="Proteomes" id="UP000654279">
    <property type="component" value="Unassembled WGS sequence"/>
</dbReference>
<feature type="transmembrane region" description="Helical" evidence="13">
    <location>
        <begin position="361"/>
        <end position="380"/>
    </location>
</feature>
<feature type="transmembrane region" description="Helical" evidence="13">
    <location>
        <begin position="96"/>
        <end position="118"/>
    </location>
</feature>
<sequence>MGVQRVKDMTSGRPLKLIVTFALPLMLGNMGQQLYMVVDGIVVGQGVGVDALAALGATDWTCWMLLWMAQGFAQGFSVLAAQRFGAGDLQGLRRGVAMSVVLGLGLSVVLTALGLGLARPLLTLLGTPEDIFPGAMEYITTMFWGMTVVFAYNLAGGILRALGDGKTPLYAMAVAAGTNIALDLLFVMVFHWGIVGAAVATVLAQGVSFLYCLLVMRRMPALGLKKADFALDWPLLGRLWRLGLPVALQNAFIAVGGMVVQSVLNGLGFLYIAGFTATNKIYGLMESAAIAFGYSMTTYMGQNLGAGRHDRIREGMRCMVKLSIVVAVGTGILVSLAGRPILSLFVSSTEANAGQVVDIAFQYLFIMCCNLIVLYLLHAYRSALQGLGNTTAAMVSGVMEFICRVGTALILPRLMGDFGIFFAEPMAWLGAAVFLFFAYYKEARSLRERAVGGIGGQA</sequence>
<evidence type="ECO:0000256" key="13">
    <source>
        <dbReference type="SAM" id="Phobius"/>
    </source>
</evidence>
<dbReference type="GO" id="GO:0005886">
    <property type="term" value="C:plasma membrane"/>
    <property type="evidence" value="ECO:0007669"/>
    <property type="project" value="UniProtKB-SubCell"/>
</dbReference>
<feature type="transmembrane region" description="Helical" evidence="13">
    <location>
        <begin position="169"/>
        <end position="188"/>
    </location>
</feature>
<dbReference type="PANTHER" id="PTHR43298:SF2">
    <property type="entry name" value="FMN_FAD EXPORTER YEEO-RELATED"/>
    <property type="match status" value="1"/>
</dbReference>
<evidence type="ECO:0000256" key="8">
    <source>
        <dbReference type="ARBA" id="ARBA00022692"/>
    </source>
</evidence>
<reference evidence="14" key="1">
    <citation type="submission" date="2020-08" db="EMBL/GenBank/DDBJ databases">
        <title>Genome public.</title>
        <authorList>
            <person name="Liu C."/>
            <person name="Sun Q."/>
        </authorList>
    </citation>
    <scope>NUCLEOTIDE SEQUENCE</scope>
    <source>
        <strain evidence="14">NSJ-44</strain>
    </source>
</reference>
<comment type="similarity">
    <text evidence="3">Belongs to the multi antimicrobial extrusion (MATE) (TC 2.A.66.1) family.</text>
</comment>
<protein>
    <recommendedName>
        <fullName evidence="4">Probable multidrug resistance protein NorM</fullName>
    </recommendedName>
    <alternativeName>
        <fullName evidence="12">Multidrug-efflux transporter</fullName>
    </alternativeName>
</protein>
<evidence type="ECO:0000256" key="1">
    <source>
        <dbReference type="ARBA" id="ARBA00003408"/>
    </source>
</evidence>
<dbReference type="AlphaFoldDB" id="A0A926HP35"/>
<evidence type="ECO:0000313" key="15">
    <source>
        <dbReference type="Proteomes" id="UP000654279"/>
    </source>
</evidence>
<gene>
    <name evidence="14" type="ORF">H8699_10160</name>
</gene>
<keyword evidence="9 13" id="KW-1133">Transmembrane helix</keyword>
<comment type="caution">
    <text evidence="14">The sequence shown here is derived from an EMBL/GenBank/DDBJ whole genome shotgun (WGS) entry which is preliminary data.</text>
</comment>
<keyword evidence="6" id="KW-0050">Antiport</keyword>
<keyword evidence="11 13" id="KW-0472">Membrane</keyword>
<feature type="transmembrane region" description="Helical" evidence="13">
    <location>
        <begin position="64"/>
        <end position="84"/>
    </location>
</feature>
<evidence type="ECO:0000256" key="3">
    <source>
        <dbReference type="ARBA" id="ARBA00010199"/>
    </source>
</evidence>
<keyword evidence="8 13" id="KW-0812">Transmembrane</keyword>
<evidence type="ECO:0000313" key="14">
    <source>
        <dbReference type="EMBL" id="MBC8529791.1"/>
    </source>
</evidence>
<dbReference type="CDD" id="cd13138">
    <property type="entry name" value="MATE_yoeA_like"/>
    <property type="match status" value="1"/>
</dbReference>
<evidence type="ECO:0000256" key="10">
    <source>
        <dbReference type="ARBA" id="ARBA00023065"/>
    </source>
</evidence>
<feature type="transmembrane region" description="Helical" evidence="13">
    <location>
        <begin position="194"/>
        <end position="216"/>
    </location>
</feature>
<keyword evidence="15" id="KW-1185">Reference proteome</keyword>